<evidence type="ECO:0000313" key="2">
    <source>
        <dbReference type="Proteomes" id="UP001500350"/>
    </source>
</evidence>
<dbReference type="RefSeq" id="WP_147362601.1">
    <property type="nucleotide sequence ID" value="NZ_BAAANW010000007.1"/>
</dbReference>
<evidence type="ECO:0000313" key="1">
    <source>
        <dbReference type="EMBL" id="GAA1561999.1"/>
    </source>
</evidence>
<sequence length="97" mass="10707">MDAAQRLIRGQELMDAVIADTEAIRALTRDLPAMGERFDAVDAAHHETRSENPDDPGAVSMPVISDDYPWDIATARSNALRHLVRTAADLHTQERDA</sequence>
<protein>
    <submittedName>
        <fullName evidence="1">Uncharacterized protein</fullName>
    </submittedName>
</protein>
<dbReference type="Proteomes" id="UP001500350">
    <property type="component" value="Unassembled WGS sequence"/>
</dbReference>
<accession>A0ABP4NK10</accession>
<gene>
    <name evidence="1" type="ORF">GCM10009763_08140</name>
</gene>
<proteinExistence type="predicted"/>
<comment type="caution">
    <text evidence="1">The sequence shown here is derived from an EMBL/GenBank/DDBJ whole genome shotgun (WGS) entry which is preliminary data.</text>
</comment>
<keyword evidence="2" id="KW-1185">Reference proteome</keyword>
<organism evidence="1 2">
    <name type="scientific">Dermacoccus profundi</name>
    <dbReference type="NCBI Taxonomy" id="322602"/>
    <lineage>
        <taxon>Bacteria</taxon>
        <taxon>Bacillati</taxon>
        <taxon>Actinomycetota</taxon>
        <taxon>Actinomycetes</taxon>
        <taxon>Micrococcales</taxon>
        <taxon>Dermacoccaceae</taxon>
        <taxon>Dermacoccus</taxon>
    </lineage>
</organism>
<name>A0ABP4NK10_9MICO</name>
<reference evidence="2" key="1">
    <citation type="journal article" date="2019" name="Int. J. Syst. Evol. Microbiol.">
        <title>The Global Catalogue of Microorganisms (GCM) 10K type strain sequencing project: providing services to taxonomists for standard genome sequencing and annotation.</title>
        <authorList>
            <consortium name="The Broad Institute Genomics Platform"/>
            <consortium name="The Broad Institute Genome Sequencing Center for Infectious Disease"/>
            <person name="Wu L."/>
            <person name="Ma J."/>
        </authorList>
    </citation>
    <scope>NUCLEOTIDE SEQUENCE [LARGE SCALE GENOMIC DNA]</scope>
    <source>
        <strain evidence="2">JCM 14589</strain>
    </source>
</reference>
<dbReference type="EMBL" id="BAAANW010000007">
    <property type="protein sequence ID" value="GAA1561999.1"/>
    <property type="molecule type" value="Genomic_DNA"/>
</dbReference>